<dbReference type="PIRSF" id="PIRSF000126">
    <property type="entry name" value="11-beta-HSD1"/>
    <property type="match status" value="1"/>
</dbReference>
<dbReference type="OrthoDB" id="9808814at2"/>
<dbReference type="RefSeq" id="WP_092122192.1">
    <property type="nucleotide sequence ID" value="NZ_FNTH01000001.1"/>
</dbReference>
<dbReference type="GO" id="GO:0016020">
    <property type="term" value="C:membrane"/>
    <property type="evidence" value="ECO:0007669"/>
    <property type="project" value="TreeGrafter"/>
</dbReference>
<evidence type="ECO:0000256" key="1">
    <source>
        <dbReference type="ARBA" id="ARBA00006484"/>
    </source>
</evidence>
<dbReference type="GO" id="GO:0016491">
    <property type="term" value="F:oxidoreductase activity"/>
    <property type="evidence" value="ECO:0007669"/>
    <property type="project" value="UniProtKB-KW"/>
</dbReference>
<dbReference type="AlphaFoldDB" id="A0A1H5D7H6"/>
<dbReference type="PROSITE" id="PS00061">
    <property type="entry name" value="ADH_SHORT"/>
    <property type="match status" value="1"/>
</dbReference>
<dbReference type="SUPFAM" id="SSF51735">
    <property type="entry name" value="NAD(P)-binding Rossmann-fold domains"/>
    <property type="match status" value="1"/>
</dbReference>
<accession>A0A1H5D7H6</accession>
<sequence length="265" mass="27838">MSVSGNEGQCALVTGASGGIGLELARVLAANRFSLVLLARSRDKLQELARELKADHGTKVTIVAADLSEPSAPQAVFDSLKDAGVRVDLLVNNAGLLLEGRVSAIGLDDQLRLLQVNVVAMTALTRLFLAPMLERNNGRILNVASVAAFMPVPNLAVYAASKAYVLSFGEALSQELSGSKITLTTLCPGVTDTGMVHGTNLGNMPSMMIMDAKTVAQEGYRACMAGKPVHVAGIANELAVQWIKYQPSWLLRAIGGVFGKAAPPN</sequence>
<gene>
    <name evidence="4" type="ORF">SAMN05444164_5675</name>
</gene>
<organism evidence="4 5">
    <name type="scientific">Bradyrhizobium erythrophlei</name>
    <dbReference type="NCBI Taxonomy" id="1437360"/>
    <lineage>
        <taxon>Bacteria</taxon>
        <taxon>Pseudomonadati</taxon>
        <taxon>Pseudomonadota</taxon>
        <taxon>Alphaproteobacteria</taxon>
        <taxon>Hyphomicrobiales</taxon>
        <taxon>Nitrobacteraceae</taxon>
        <taxon>Bradyrhizobium</taxon>
    </lineage>
</organism>
<evidence type="ECO:0000313" key="4">
    <source>
        <dbReference type="EMBL" id="SED74845.1"/>
    </source>
</evidence>
<dbReference type="EMBL" id="FNTH01000001">
    <property type="protein sequence ID" value="SED74845.1"/>
    <property type="molecule type" value="Genomic_DNA"/>
</dbReference>
<comment type="similarity">
    <text evidence="1 3">Belongs to the short-chain dehydrogenases/reductases (SDR) family.</text>
</comment>
<name>A0A1H5D7H6_9BRAD</name>
<dbReference type="InterPro" id="IPR002347">
    <property type="entry name" value="SDR_fam"/>
</dbReference>
<proteinExistence type="inferred from homology"/>
<dbReference type="Pfam" id="PF00106">
    <property type="entry name" value="adh_short"/>
    <property type="match status" value="1"/>
</dbReference>
<dbReference type="Gene3D" id="3.40.50.720">
    <property type="entry name" value="NAD(P)-binding Rossmann-like Domain"/>
    <property type="match status" value="1"/>
</dbReference>
<dbReference type="InterPro" id="IPR036291">
    <property type="entry name" value="NAD(P)-bd_dom_sf"/>
</dbReference>
<dbReference type="Proteomes" id="UP000198992">
    <property type="component" value="Unassembled WGS sequence"/>
</dbReference>
<keyword evidence="2" id="KW-0560">Oxidoreductase</keyword>
<evidence type="ECO:0000313" key="5">
    <source>
        <dbReference type="Proteomes" id="UP000198992"/>
    </source>
</evidence>
<dbReference type="PANTHER" id="PTHR44196">
    <property type="entry name" value="DEHYDROGENASE/REDUCTASE SDR FAMILY MEMBER 7B"/>
    <property type="match status" value="1"/>
</dbReference>
<evidence type="ECO:0008006" key="6">
    <source>
        <dbReference type="Google" id="ProtNLM"/>
    </source>
</evidence>
<evidence type="ECO:0000256" key="3">
    <source>
        <dbReference type="RuleBase" id="RU000363"/>
    </source>
</evidence>
<dbReference type="PANTHER" id="PTHR44196:SF2">
    <property type="entry name" value="SHORT-CHAIN DEHYDROGENASE-RELATED"/>
    <property type="match status" value="1"/>
</dbReference>
<protein>
    <recommendedName>
        <fullName evidence="6">Short-chain dehydrogenase</fullName>
    </recommendedName>
</protein>
<dbReference type="PRINTS" id="PR00080">
    <property type="entry name" value="SDRFAMILY"/>
</dbReference>
<reference evidence="4 5" key="1">
    <citation type="submission" date="2016-10" db="EMBL/GenBank/DDBJ databases">
        <authorList>
            <person name="de Groot N.N."/>
        </authorList>
    </citation>
    <scope>NUCLEOTIDE SEQUENCE [LARGE SCALE GENOMIC DNA]</scope>
    <source>
        <strain evidence="4 5">MT12</strain>
    </source>
</reference>
<dbReference type="PRINTS" id="PR00081">
    <property type="entry name" value="GDHRDH"/>
</dbReference>
<dbReference type="CDD" id="cd05233">
    <property type="entry name" value="SDR_c"/>
    <property type="match status" value="1"/>
</dbReference>
<evidence type="ECO:0000256" key="2">
    <source>
        <dbReference type="ARBA" id="ARBA00023002"/>
    </source>
</evidence>
<dbReference type="InterPro" id="IPR020904">
    <property type="entry name" value="Sc_DH/Rdtase_CS"/>
</dbReference>